<evidence type="ECO:0000256" key="3">
    <source>
        <dbReference type="ARBA" id="ARBA00022898"/>
    </source>
</evidence>
<comment type="similarity">
    <text evidence="2">Belongs to the class-IV pyridoxal-phosphate-dependent aminotransferase family.</text>
</comment>
<dbReference type="PANTHER" id="PTHR42743:SF11">
    <property type="entry name" value="AMINODEOXYCHORISMATE LYASE"/>
    <property type="match status" value="1"/>
</dbReference>
<dbReference type="GO" id="GO:0008652">
    <property type="term" value="P:amino acid biosynthetic process"/>
    <property type="evidence" value="ECO:0007669"/>
    <property type="project" value="UniProtKB-ARBA"/>
</dbReference>
<dbReference type="GO" id="GO:0005829">
    <property type="term" value="C:cytosol"/>
    <property type="evidence" value="ECO:0007669"/>
    <property type="project" value="TreeGrafter"/>
</dbReference>
<dbReference type="FunFam" id="3.20.10.10:FF:000002">
    <property type="entry name" value="D-alanine aminotransferase"/>
    <property type="match status" value="1"/>
</dbReference>
<dbReference type="GO" id="GO:0016829">
    <property type="term" value="F:lyase activity"/>
    <property type="evidence" value="ECO:0007669"/>
    <property type="project" value="UniProtKB-KW"/>
</dbReference>
<dbReference type="SUPFAM" id="SSF56752">
    <property type="entry name" value="D-aminoacid aminotransferase-like PLP-dependent enzymes"/>
    <property type="match status" value="1"/>
</dbReference>
<dbReference type="Gene3D" id="3.20.10.10">
    <property type="entry name" value="D-amino Acid Aminotransferase, subunit A, domain 2"/>
    <property type="match status" value="1"/>
</dbReference>
<keyword evidence="4" id="KW-0456">Lyase</keyword>
<comment type="caution">
    <text evidence="4">The sequence shown here is derived from an EMBL/GenBank/DDBJ whole genome shotgun (WGS) entry which is preliminary data.</text>
</comment>
<dbReference type="PANTHER" id="PTHR42743">
    <property type="entry name" value="AMINO-ACID AMINOTRANSFERASE"/>
    <property type="match status" value="1"/>
</dbReference>
<dbReference type="GO" id="GO:0046394">
    <property type="term" value="P:carboxylic acid biosynthetic process"/>
    <property type="evidence" value="ECO:0007669"/>
    <property type="project" value="UniProtKB-ARBA"/>
</dbReference>
<reference evidence="4 5" key="1">
    <citation type="submission" date="2015-04" db="EMBL/GenBank/DDBJ databases">
        <title>Microcin producing Clostridium sp. JC272T.</title>
        <authorList>
            <person name="Jyothsna T."/>
            <person name="Sasikala C."/>
            <person name="Ramana C."/>
        </authorList>
    </citation>
    <scope>NUCLEOTIDE SEQUENCE [LARGE SCALE GENOMIC DNA]</scope>
    <source>
        <strain evidence="4 5">JC272</strain>
    </source>
</reference>
<gene>
    <name evidence="4" type="ORF">VN21_00295</name>
</gene>
<dbReference type="Pfam" id="PF01063">
    <property type="entry name" value="Aminotran_4"/>
    <property type="match status" value="1"/>
</dbReference>
<evidence type="ECO:0000313" key="5">
    <source>
        <dbReference type="Proteomes" id="UP000034407"/>
    </source>
</evidence>
<dbReference type="RefSeq" id="WP_046821504.1">
    <property type="nucleotide sequence ID" value="NZ_LBBT01000009.1"/>
</dbReference>
<dbReference type="InterPro" id="IPR043132">
    <property type="entry name" value="BCAT-like_C"/>
</dbReference>
<dbReference type="InterPro" id="IPR050571">
    <property type="entry name" value="Class-IV_PLP-Dep_Aminotrnsfr"/>
</dbReference>
<dbReference type="AlphaFoldDB" id="A0A0M3DLH0"/>
<accession>A0A0M3DLH0</accession>
<dbReference type="Proteomes" id="UP000034407">
    <property type="component" value="Unassembled WGS sequence"/>
</dbReference>
<evidence type="ECO:0000256" key="1">
    <source>
        <dbReference type="ARBA" id="ARBA00001933"/>
    </source>
</evidence>
<organism evidence="4 5">
    <name type="scientific">Paraclostridium benzoelyticum</name>
    <dbReference type="NCBI Taxonomy" id="1629550"/>
    <lineage>
        <taxon>Bacteria</taxon>
        <taxon>Bacillati</taxon>
        <taxon>Bacillota</taxon>
        <taxon>Clostridia</taxon>
        <taxon>Peptostreptococcales</taxon>
        <taxon>Peptostreptococcaceae</taxon>
        <taxon>Paraclostridium</taxon>
    </lineage>
</organism>
<dbReference type="Gene3D" id="3.30.470.10">
    <property type="match status" value="1"/>
</dbReference>
<keyword evidence="3" id="KW-0663">Pyridoxal phosphate</keyword>
<dbReference type="InterPro" id="IPR043131">
    <property type="entry name" value="BCAT-like_N"/>
</dbReference>
<keyword evidence="5" id="KW-1185">Reference proteome</keyword>
<comment type="cofactor">
    <cofactor evidence="1">
        <name>pyridoxal 5'-phosphate</name>
        <dbReference type="ChEBI" id="CHEBI:597326"/>
    </cofactor>
</comment>
<proteinExistence type="inferred from homology"/>
<protein>
    <submittedName>
        <fullName evidence="4">Aminodeoxychorismate lyase</fullName>
    </submittedName>
</protein>
<evidence type="ECO:0000313" key="4">
    <source>
        <dbReference type="EMBL" id="KKY02981.1"/>
    </source>
</evidence>
<dbReference type="InterPro" id="IPR036038">
    <property type="entry name" value="Aminotransferase-like"/>
</dbReference>
<evidence type="ECO:0000256" key="2">
    <source>
        <dbReference type="ARBA" id="ARBA00009320"/>
    </source>
</evidence>
<dbReference type="EMBL" id="LBBT01000009">
    <property type="protein sequence ID" value="KKY02981.1"/>
    <property type="molecule type" value="Genomic_DNA"/>
</dbReference>
<sequence>MKNSVSVNSQLTKFGIGVFETIKIKDGHPMFLSLHLDRIFKSINDLDLDIKESRSFIETKIIEYIKCEKINNKALRLTMCDEGYNLSTRDINYNKDVYNKGFNLCISPITRGDSIIYRHKTTNYFENIYSKKFAVNNGCDDAIFTDYGGRILECSMSNIFFIKEDKIYTPHERLPILNGTMKRRIMELCVELKINIEECDIKITDIEKFEFCFLSNSLMGAMKVSQINKIKFECFNNTFERLWSKIND</sequence>
<name>A0A0M3DLH0_9FIRM</name>
<dbReference type="CDD" id="cd00449">
    <property type="entry name" value="PLPDE_IV"/>
    <property type="match status" value="1"/>
</dbReference>
<dbReference type="InterPro" id="IPR001544">
    <property type="entry name" value="Aminotrans_IV"/>
</dbReference>
<dbReference type="PATRIC" id="fig|1629550.3.peg.15"/>
<dbReference type="OrthoDB" id="9805628at2"/>